<dbReference type="Gene3D" id="3.30.1330.40">
    <property type="entry name" value="RutC-like"/>
    <property type="match status" value="1"/>
</dbReference>
<dbReference type="GO" id="GO:0005829">
    <property type="term" value="C:cytosol"/>
    <property type="evidence" value="ECO:0007669"/>
    <property type="project" value="TreeGrafter"/>
</dbReference>
<dbReference type="PANTHER" id="PTHR11803:SF39">
    <property type="entry name" value="2-IMINOBUTANOATE_2-IMINOPROPANOATE DEAMINASE"/>
    <property type="match status" value="1"/>
</dbReference>
<proteinExistence type="inferred from homology"/>
<gene>
    <name evidence="2" type="ORF">METZ01_LOCUS18316</name>
</gene>
<reference evidence="2" key="1">
    <citation type="submission" date="2018-05" db="EMBL/GenBank/DDBJ databases">
        <authorList>
            <person name="Lanie J.A."/>
            <person name="Ng W.-L."/>
            <person name="Kazmierczak K.M."/>
            <person name="Andrzejewski T.M."/>
            <person name="Davidsen T.M."/>
            <person name="Wayne K.J."/>
            <person name="Tettelin H."/>
            <person name="Glass J.I."/>
            <person name="Rusch D."/>
            <person name="Podicherti R."/>
            <person name="Tsui H.-C.T."/>
            <person name="Winkler M.E."/>
        </authorList>
    </citation>
    <scope>NUCLEOTIDE SEQUENCE</scope>
</reference>
<dbReference type="EMBL" id="UINC01000961">
    <property type="protein sequence ID" value="SUZ65462.1"/>
    <property type="molecule type" value="Genomic_DNA"/>
</dbReference>
<dbReference type="AlphaFoldDB" id="A0A381PEN5"/>
<dbReference type="InterPro" id="IPR035959">
    <property type="entry name" value="RutC-like_sf"/>
</dbReference>
<dbReference type="NCBIfam" id="TIGR00004">
    <property type="entry name" value="Rid family detoxifying hydrolase"/>
    <property type="match status" value="1"/>
</dbReference>
<dbReference type="PANTHER" id="PTHR11803">
    <property type="entry name" value="2-IMINOBUTANOATE/2-IMINOPROPANOATE DEAMINASE RIDA"/>
    <property type="match status" value="1"/>
</dbReference>
<dbReference type="InterPro" id="IPR006056">
    <property type="entry name" value="RidA"/>
</dbReference>
<organism evidence="2">
    <name type="scientific">marine metagenome</name>
    <dbReference type="NCBI Taxonomy" id="408172"/>
    <lineage>
        <taxon>unclassified sequences</taxon>
        <taxon>metagenomes</taxon>
        <taxon>ecological metagenomes</taxon>
    </lineage>
</organism>
<dbReference type="PROSITE" id="PS01094">
    <property type="entry name" value="UPF0076"/>
    <property type="match status" value="1"/>
</dbReference>
<name>A0A381PEN5_9ZZZZ</name>
<dbReference type="Pfam" id="PF01042">
    <property type="entry name" value="Ribonuc_L-PSP"/>
    <property type="match status" value="1"/>
</dbReference>
<evidence type="ECO:0000256" key="1">
    <source>
        <dbReference type="ARBA" id="ARBA00010552"/>
    </source>
</evidence>
<sequence>MSNIGSIHTDAAPAAIGPYSQAIKSGALVFFSGQIPLDPATQTLVDGGIEEQTRQVFRNLSAISEAADTHLQNTVKLTIYLTNLNDFAQVNSVMAEHFSEPYPARATIQVSALPKQAMIEIDAIVVA</sequence>
<dbReference type="FunFam" id="3.30.1330.40:FF:000001">
    <property type="entry name" value="L-PSP family endoribonuclease"/>
    <property type="match status" value="1"/>
</dbReference>
<dbReference type="CDD" id="cd00448">
    <property type="entry name" value="YjgF_YER057c_UK114_family"/>
    <property type="match status" value="1"/>
</dbReference>
<dbReference type="InterPro" id="IPR006175">
    <property type="entry name" value="YjgF/YER057c/UK114"/>
</dbReference>
<dbReference type="SUPFAM" id="SSF55298">
    <property type="entry name" value="YjgF-like"/>
    <property type="match status" value="1"/>
</dbReference>
<accession>A0A381PEN5</accession>
<evidence type="ECO:0000313" key="2">
    <source>
        <dbReference type="EMBL" id="SUZ65462.1"/>
    </source>
</evidence>
<dbReference type="InterPro" id="IPR019897">
    <property type="entry name" value="RidA_CS"/>
</dbReference>
<comment type="similarity">
    <text evidence="1">Belongs to the RutC family.</text>
</comment>
<dbReference type="GO" id="GO:0019239">
    <property type="term" value="F:deaminase activity"/>
    <property type="evidence" value="ECO:0007669"/>
    <property type="project" value="TreeGrafter"/>
</dbReference>
<protein>
    <submittedName>
        <fullName evidence="2">Uncharacterized protein</fullName>
    </submittedName>
</protein>